<dbReference type="PANTHER" id="PTHR11705">
    <property type="entry name" value="PROTEASE FAMILY M14 CARBOXYPEPTIDASE A,B"/>
    <property type="match status" value="1"/>
</dbReference>
<feature type="domain" description="Peptidase M14" evidence="14">
    <location>
        <begin position="120"/>
        <end position="421"/>
    </location>
</feature>
<keyword evidence="8" id="KW-0862">Zinc</keyword>
<protein>
    <recommendedName>
        <fullName evidence="11">carboxypeptidase T</fullName>
        <ecNumber evidence="11">3.4.17.18</ecNumber>
    </recommendedName>
</protein>
<dbReference type="SUPFAM" id="SSF53187">
    <property type="entry name" value="Zn-dependent exopeptidases"/>
    <property type="match status" value="1"/>
</dbReference>
<dbReference type="RefSeq" id="WP_222579378.1">
    <property type="nucleotide sequence ID" value="NZ_JAHVHU010000006.1"/>
</dbReference>
<comment type="cofactor">
    <cofactor evidence="1">
        <name>Zn(2+)</name>
        <dbReference type="ChEBI" id="CHEBI:29105"/>
    </cofactor>
</comment>
<dbReference type="GO" id="GO:0005615">
    <property type="term" value="C:extracellular space"/>
    <property type="evidence" value="ECO:0007669"/>
    <property type="project" value="TreeGrafter"/>
</dbReference>
<feature type="chain" id="PRO_5037210958" description="carboxypeptidase T" evidence="13">
    <location>
        <begin position="21"/>
        <end position="790"/>
    </location>
</feature>
<feature type="signal peptide" evidence="13">
    <location>
        <begin position="1"/>
        <end position="20"/>
    </location>
</feature>
<accession>A0A953HY45</accession>
<dbReference type="GO" id="GO:0004181">
    <property type="term" value="F:metallocarboxypeptidase activity"/>
    <property type="evidence" value="ECO:0007669"/>
    <property type="project" value="InterPro"/>
</dbReference>
<dbReference type="InterPro" id="IPR057246">
    <property type="entry name" value="CARBOXYPEPT_ZN_1"/>
</dbReference>
<evidence type="ECO:0000256" key="11">
    <source>
        <dbReference type="ARBA" id="ARBA00066554"/>
    </source>
</evidence>
<dbReference type="SMART" id="SM00631">
    <property type="entry name" value="Zn_pept"/>
    <property type="match status" value="1"/>
</dbReference>
<evidence type="ECO:0000256" key="12">
    <source>
        <dbReference type="PROSITE-ProRule" id="PRU01379"/>
    </source>
</evidence>
<dbReference type="InterPro" id="IPR026444">
    <property type="entry name" value="Secre_tail"/>
</dbReference>
<evidence type="ECO:0000313" key="16">
    <source>
        <dbReference type="Proteomes" id="UP000753961"/>
    </source>
</evidence>
<proteinExistence type="inferred from homology"/>
<dbReference type="Proteomes" id="UP000753961">
    <property type="component" value="Unassembled WGS sequence"/>
</dbReference>
<sequence length="790" mass="90150">MTISKFILFSLAMMAGIVSAYSQASVYKRIALSQADYELARPWIEADHVHQQGDKVVVEMLAARLDKLHNSGLSYEVLVEDMTTFYQQQNREIKYRSRNTSCDEYNRPVPQNFKLGSMGGYLTLEELESELDDMHAKFPDLITKAQPVSTFKTYEGRPILWTAITGSTNQSGAKKNVLYTALHHAREPLSMHQLVYFMWYLLENYHSDPHVQHILDNTQLYFIPCVNPDGYAYNAAVSPEGGGMWRKNRRPVGNGNFGVDLNRNYGYQWGYNSTGSSDDPASDLYRGSVAFSEPETQAVKWFCENHDIFSALNYHSFGDYLIYPWGYMSEPTMEDKIYQSLARGLSFEKRIRYGTSRETVLYTTNGDTDDWMYGETQSKNKIYSMTPEVGPAEFGFWPPEDKIQMLCARELTQNLRMAMAPHGFVFMVPSSDPIFHGDQLQYRYYLYPVTTEDIAVQVKITPLTYNIKDYDEQLYTLGIGNKEEYQLDIDLRSGMQDGELVQFVMTLDNGTLITNDTMTYIYSNSDDGIDVLARSTDIENWVRSSSSSHEWGNTTSDFYTAPSSITDSPNGLYATAEENAIISAESYKIPGGEEVFLSFKARWDITYGEDFAQLSISTDGVNFTPLCGQLTTENFDYKGDISPVYTGIQKEWLTEKISLNNYKGQKVYFKWNMVSTSADARDGIFVDDMKITYSQTITSNRDNLFSENPYHLFPNPVSGGVLYLDSKSNDPSAAVDRYEIRNQLGQIVRKRRMHQTENHIRVQGLPAGLYYLNLMTSSQRLKAKKFVILP</sequence>
<reference evidence="15" key="1">
    <citation type="submission" date="2021-06" db="EMBL/GenBank/DDBJ databases">
        <title>44 bacteria genomes isolated from Dapeng, Shenzhen.</title>
        <authorList>
            <person name="Zheng W."/>
            <person name="Yu S."/>
            <person name="Huang Y."/>
        </authorList>
    </citation>
    <scope>NUCLEOTIDE SEQUENCE</scope>
    <source>
        <strain evidence="15">DP5N28-2</strain>
    </source>
</reference>
<comment type="caution">
    <text evidence="15">The sequence shown here is derived from an EMBL/GenBank/DDBJ whole genome shotgun (WGS) entry which is preliminary data.</text>
</comment>
<dbReference type="Gene3D" id="3.40.630.10">
    <property type="entry name" value="Zn peptidases"/>
    <property type="match status" value="1"/>
</dbReference>
<dbReference type="FunFam" id="3.40.630.10:FF:000084">
    <property type="entry name" value="Carboxypeptidase B2"/>
    <property type="match status" value="1"/>
</dbReference>
<keyword evidence="9" id="KW-0482">Metalloprotease</keyword>
<dbReference type="AlphaFoldDB" id="A0A953HY45"/>
<organism evidence="15 16">
    <name type="scientific">Membranihabitans marinus</name>
    <dbReference type="NCBI Taxonomy" id="1227546"/>
    <lineage>
        <taxon>Bacteria</taxon>
        <taxon>Pseudomonadati</taxon>
        <taxon>Bacteroidota</taxon>
        <taxon>Saprospiria</taxon>
        <taxon>Saprospirales</taxon>
        <taxon>Saprospiraceae</taxon>
        <taxon>Membranihabitans</taxon>
    </lineage>
</organism>
<gene>
    <name evidence="15" type="ORF">KUV50_06935</name>
</gene>
<comment type="catalytic activity">
    <reaction evidence="10">
        <text>Releases a C-terminal residue, which may be hydrophobic or positively charged.</text>
        <dbReference type="EC" id="3.4.17.18"/>
    </reaction>
</comment>
<dbReference type="PANTHER" id="PTHR11705:SF143">
    <property type="entry name" value="SLL0236 PROTEIN"/>
    <property type="match status" value="1"/>
</dbReference>
<dbReference type="EMBL" id="JAHVHU010000006">
    <property type="protein sequence ID" value="MBY5957857.1"/>
    <property type="molecule type" value="Genomic_DNA"/>
</dbReference>
<evidence type="ECO:0000256" key="6">
    <source>
        <dbReference type="ARBA" id="ARBA00022729"/>
    </source>
</evidence>
<evidence type="ECO:0000256" key="5">
    <source>
        <dbReference type="ARBA" id="ARBA00022723"/>
    </source>
</evidence>
<keyword evidence="16" id="KW-1185">Reference proteome</keyword>
<evidence type="ECO:0000256" key="8">
    <source>
        <dbReference type="ARBA" id="ARBA00022833"/>
    </source>
</evidence>
<evidence type="ECO:0000256" key="2">
    <source>
        <dbReference type="ARBA" id="ARBA00005988"/>
    </source>
</evidence>
<dbReference type="InterPro" id="IPR000834">
    <property type="entry name" value="Peptidase_M14"/>
</dbReference>
<feature type="active site" description="Proton donor/acceptor" evidence="12">
    <location>
        <position position="388"/>
    </location>
</feature>
<name>A0A953HY45_9BACT</name>
<evidence type="ECO:0000256" key="3">
    <source>
        <dbReference type="ARBA" id="ARBA00022645"/>
    </source>
</evidence>
<dbReference type="PROSITE" id="PS52035">
    <property type="entry name" value="PEPTIDASE_M14"/>
    <property type="match status" value="1"/>
</dbReference>
<dbReference type="Pfam" id="PF00246">
    <property type="entry name" value="Peptidase_M14"/>
    <property type="match status" value="1"/>
</dbReference>
<evidence type="ECO:0000256" key="1">
    <source>
        <dbReference type="ARBA" id="ARBA00001947"/>
    </source>
</evidence>
<keyword evidence="6 13" id="KW-0732">Signal</keyword>
<dbReference type="InterPro" id="IPR033810">
    <property type="entry name" value="Carboxypeptidase_T"/>
</dbReference>
<dbReference type="EC" id="3.4.17.18" evidence="11"/>
<dbReference type="CDD" id="cd03859">
    <property type="entry name" value="M14_CPT"/>
    <property type="match status" value="1"/>
</dbReference>
<evidence type="ECO:0000313" key="15">
    <source>
        <dbReference type="EMBL" id="MBY5957857.1"/>
    </source>
</evidence>
<dbReference type="PROSITE" id="PS00132">
    <property type="entry name" value="CARBOXYPEPT_ZN_1"/>
    <property type="match status" value="1"/>
</dbReference>
<dbReference type="GO" id="GO:0008270">
    <property type="term" value="F:zinc ion binding"/>
    <property type="evidence" value="ECO:0007669"/>
    <property type="project" value="InterPro"/>
</dbReference>
<evidence type="ECO:0000259" key="14">
    <source>
        <dbReference type="PROSITE" id="PS52035"/>
    </source>
</evidence>
<keyword evidence="4" id="KW-0645">Protease</keyword>
<dbReference type="NCBIfam" id="TIGR04183">
    <property type="entry name" value="Por_Secre_tail"/>
    <property type="match status" value="1"/>
</dbReference>
<keyword evidence="5" id="KW-0479">Metal-binding</keyword>
<dbReference type="Pfam" id="PF18962">
    <property type="entry name" value="Por_Secre_tail"/>
    <property type="match status" value="1"/>
</dbReference>
<evidence type="ECO:0000256" key="7">
    <source>
        <dbReference type="ARBA" id="ARBA00022801"/>
    </source>
</evidence>
<evidence type="ECO:0000256" key="10">
    <source>
        <dbReference type="ARBA" id="ARBA00050859"/>
    </source>
</evidence>
<keyword evidence="7" id="KW-0378">Hydrolase</keyword>
<dbReference type="Pfam" id="PF20773">
    <property type="entry name" value="InhA-like_MAM"/>
    <property type="match status" value="1"/>
</dbReference>
<evidence type="ECO:0000256" key="13">
    <source>
        <dbReference type="SAM" id="SignalP"/>
    </source>
</evidence>
<evidence type="ECO:0000256" key="4">
    <source>
        <dbReference type="ARBA" id="ARBA00022670"/>
    </source>
</evidence>
<dbReference type="GO" id="GO:0006508">
    <property type="term" value="P:proteolysis"/>
    <property type="evidence" value="ECO:0007669"/>
    <property type="project" value="UniProtKB-KW"/>
</dbReference>
<keyword evidence="3" id="KW-0121">Carboxypeptidase</keyword>
<evidence type="ECO:0000256" key="9">
    <source>
        <dbReference type="ARBA" id="ARBA00023049"/>
    </source>
</evidence>
<comment type="similarity">
    <text evidence="2 12">Belongs to the peptidase M14 family.</text>
</comment>